<evidence type="ECO:0000313" key="7">
    <source>
        <dbReference type="EMBL" id="KAJ8875013.1"/>
    </source>
</evidence>
<feature type="region of interest" description="Disordered" evidence="6">
    <location>
        <begin position="330"/>
        <end position="355"/>
    </location>
</feature>
<feature type="region of interest" description="Disordered" evidence="6">
    <location>
        <begin position="382"/>
        <end position="439"/>
    </location>
</feature>
<keyword evidence="3 5" id="KW-0690">Ribosome biogenesis</keyword>
<feature type="compositionally biased region" description="Basic and acidic residues" evidence="6">
    <location>
        <begin position="382"/>
        <end position="394"/>
    </location>
</feature>
<evidence type="ECO:0000256" key="5">
    <source>
        <dbReference type="RuleBase" id="RU364132"/>
    </source>
</evidence>
<accession>A0ABQ9GSN2</accession>
<gene>
    <name evidence="7" type="ORF">PR048_022903</name>
</gene>
<dbReference type="InterPro" id="IPR007023">
    <property type="entry name" value="Ribosom_reg"/>
</dbReference>
<comment type="subcellular location">
    <subcellularLocation>
        <location evidence="1 5">Nucleus</location>
    </subcellularLocation>
</comment>
<keyword evidence="4 5" id="KW-0539">Nucleus</keyword>
<sequence length="439" mass="49341">MDVVTEILNKAANDEAEKLKSVQVDKHLELEYDLGSLLALDTNDLDLTALRSNTDEYLKNLARDNTQLLLNQIWELPSERMDDAIVVRLPPASTILPRENRIPKPKPLTKWQRFAREKGIQRKKKGKLTWDDALKKWVPNYGYRKAKAEKEKNWLVEVPQSSDPMQDQFAARAEKRKERIAKNEFQRLRNLASAKKIKVPRVGIPPAERLSSEQWQLARPTLKRRFQANDSLLQKCGLDQPYLASAAAAGCRKACDVFLPWGGRHWSAVVGNTASFIFGSAWPCPVVGDLLALSMPGGGGGALGKALTIARVSTASLGKFQDKLPKEKMAKNIGTMLPTEKKKKQPYTNPEQERKANLGILDGILNKRPQLDIEKAVNREIYKEQQERSEEKRNQKPKKGKRRGGIKKGKGAGKRPGTKPSGGKGLRRKPGQQTGRKRR</sequence>
<keyword evidence="8" id="KW-1185">Reference proteome</keyword>
<dbReference type="Pfam" id="PF04939">
    <property type="entry name" value="RRS1"/>
    <property type="match status" value="1"/>
</dbReference>
<proteinExistence type="inferred from homology"/>
<reference evidence="7 8" key="1">
    <citation type="submission" date="2023-02" db="EMBL/GenBank/DDBJ databases">
        <title>LHISI_Scaffold_Assembly.</title>
        <authorList>
            <person name="Stuart O.P."/>
            <person name="Cleave R."/>
            <person name="Magrath M.J.L."/>
            <person name="Mikheyev A.S."/>
        </authorList>
    </citation>
    <scope>NUCLEOTIDE SEQUENCE [LARGE SCALE GENOMIC DNA]</scope>
    <source>
        <strain evidence="7">Daus_M_001</strain>
        <tissue evidence="7">Leg muscle</tissue>
    </source>
</reference>
<evidence type="ECO:0000256" key="4">
    <source>
        <dbReference type="ARBA" id="ARBA00023242"/>
    </source>
</evidence>
<dbReference type="EMBL" id="JARBHB010000009">
    <property type="protein sequence ID" value="KAJ8875013.1"/>
    <property type="molecule type" value="Genomic_DNA"/>
</dbReference>
<dbReference type="Proteomes" id="UP001159363">
    <property type="component" value="Chromosome 8"/>
</dbReference>
<protein>
    <recommendedName>
        <fullName evidence="5">Ribosome biogenesis regulatory protein</fullName>
    </recommendedName>
</protein>
<comment type="similarity">
    <text evidence="2 5">Belongs to the RRS1 family.</text>
</comment>
<evidence type="ECO:0000256" key="6">
    <source>
        <dbReference type="SAM" id="MobiDB-lite"/>
    </source>
</evidence>
<feature type="compositionally biased region" description="Basic residues" evidence="6">
    <location>
        <begin position="395"/>
        <end position="417"/>
    </location>
</feature>
<dbReference type="PANTHER" id="PTHR17602:SF4">
    <property type="entry name" value="RIBOSOME BIOGENESIS REGULATORY PROTEIN HOMOLOG"/>
    <property type="match status" value="1"/>
</dbReference>
<dbReference type="PANTHER" id="PTHR17602">
    <property type="entry name" value="RIBOSOME BIOGENESIS REGULATORY PROTEIN"/>
    <property type="match status" value="1"/>
</dbReference>
<name>A0ABQ9GSN2_9NEOP</name>
<evidence type="ECO:0000256" key="3">
    <source>
        <dbReference type="ARBA" id="ARBA00022517"/>
    </source>
</evidence>
<evidence type="ECO:0000256" key="2">
    <source>
        <dbReference type="ARBA" id="ARBA00010077"/>
    </source>
</evidence>
<feature type="compositionally biased region" description="Basic residues" evidence="6">
    <location>
        <begin position="425"/>
        <end position="439"/>
    </location>
</feature>
<comment type="function">
    <text evidence="5">Involved in ribosomal large subunit assembly.</text>
</comment>
<organism evidence="7 8">
    <name type="scientific">Dryococelus australis</name>
    <dbReference type="NCBI Taxonomy" id="614101"/>
    <lineage>
        <taxon>Eukaryota</taxon>
        <taxon>Metazoa</taxon>
        <taxon>Ecdysozoa</taxon>
        <taxon>Arthropoda</taxon>
        <taxon>Hexapoda</taxon>
        <taxon>Insecta</taxon>
        <taxon>Pterygota</taxon>
        <taxon>Neoptera</taxon>
        <taxon>Polyneoptera</taxon>
        <taxon>Phasmatodea</taxon>
        <taxon>Verophasmatodea</taxon>
        <taxon>Anareolatae</taxon>
        <taxon>Phasmatidae</taxon>
        <taxon>Eurycanthinae</taxon>
        <taxon>Dryococelus</taxon>
    </lineage>
</organism>
<evidence type="ECO:0000313" key="8">
    <source>
        <dbReference type="Proteomes" id="UP001159363"/>
    </source>
</evidence>
<comment type="caution">
    <text evidence="7">The sequence shown here is derived from an EMBL/GenBank/DDBJ whole genome shotgun (WGS) entry which is preliminary data.</text>
</comment>
<evidence type="ECO:0000256" key="1">
    <source>
        <dbReference type="ARBA" id="ARBA00004123"/>
    </source>
</evidence>